<sequence>MKLTLSSILASCALLALPAVSAIAAESGADLTKKNNCMSCHGVDKKVIGPAFKDVAKKYKGNADAVALLSKKVKDGGSGVWGPIPMSPNKAVSDADIKVMVEYVLALN</sequence>
<dbReference type="Gene3D" id="1.10.760.10">
    <property type="entry name" value="Cytochrome c-like domain"/>
    <property type="match status" value="1"/>
</dbReference>
<comment type="caution">
    <text evidence="9">The sequence shown here is derived from an EMBL/GenBank/DDBJ whole genome shotgun (WGS) entry which is preliminary data.</text>
</comment>
<evidence type="ECO:0000313" key="10">
    <source>
        <dbReference type="Proteomes" id="UP001589844"/>
    </source>
</evidence>
<keyword evidence="5 6" id="KW-0408">Iron</keyword>
<dbReference type="SUPFAM" id="SSF46626">
    <property type="entry name" value="Cytochrome c"/>
    <property type="match status" value="1"/>
</dbReference>
<keyword evidence="10" id="KW-1185">Reference proteome</keyword>
<keyword evidence="7" id="KW-0732">Signal</keyword>
<protein>
    <submittedName>
        <fullName evidence="9">C-type cytochrome</fullName>
    </submittedName>
</protein>
<feature type="chain" id="PRO_5046633703" evidence="7">
    <location>
        <begin position="25"/>
        <end position="108"/>
    </location>
</feature>
<evidence type="ECO:0000256" key="3">
    <source>
        <dbReference type="ARBA" id="ARBA00022723"/>
    </source>
</evidence>
<reference evidence="9 10" key="1">
    <citation type="submission" date="2024-09" db="EMBL/GenBank/DDBJ databases">
        <authorList>
            <person name="Sun Q."/>
            <person name="Mori K."/>
        </authorList>
    </citation>
    <scope>NUCLEOTIDE SEQUENCE [LARGE SCALE GENOMIC DNA]</scope>
    <source>
        <strain evidence="9 10">CCM 8677</strain>
    </source>
</reference>
<evidence type="ECO:0000256" key="6">
    <source>
        <dbReference type="PROSITE-ProRule" id="PRU00433"/>
    </source>
</evidence>
<gene>
    <name evidence="9" type="ORF">ACFFJH_09920</name>
</gene>
<evidence type="ECO:0000256" key="7">
    <source>
        <dbReference type="SAM" id="SignalP"/>
    </source>
</evidence>
<evidence type="ECO:0000256" key="2">
    <source>
        <dbReference type="ARBA" id="ARBA00022617"/>
    </source>
</evidence>
<keyword evidence="3 6" id="KW-0479">Metal-binding</keyword>
<dbReference type="PRINTS" id="PR00606">
    <property type="entry name" value="CYTCHROMECID"/>
</dbReference>
<name>A0ABV6IET2_9BURK</name>
<keyword evidence="2 6" id="KW-0349">Heme</keyword>
<keyword evidence="1" id="KW-0813">Transport</keyword>
<evidence type="ECO:0000313" key="9">
    <source>
        <dbReference type="EMBL" id="MFC0350123.1"/>
    </source>
</evidence>
<dbReference type="InterPro" id="IPR009056">
    <property type="entry name" value="Cyt_c-like_dom"/>
</dbReference>
<evidence type="ECO:0000256" key="1">
    <source>
        <dbReference type="ARBA" id="ARBA00022448"/>
    </source>
</evidence>
<dbReference type="Proteomes" id="UP001589844">
    <property type="component" value="Unassembled WGS sequence"/>
</dbReference>
<evidence type="ECO:0000256" key="5">
    <source>
        <dbReference type="ARBA" id="ARBA00023004"/>
    </source>
</evidence>
<dbReference type="InterPro" id="IPR002324">
    <property type="entry name" value="Cyt_c_ID"/>
</dbReference>
<dbReference type="RefSeq" id="WP_390212058.1">
    <property type="nucleotide sequence ID" value="NZ_JBHLXJ010000009.1"/>
</dbReference>
<feature type="signal peptide" evidence="7">
    <location>
        <begin position="1"/>
        <end position="24"/>
    </location>
</feature>
<feature type="domain" description="Cytochrome c" evidence="8">
    <location>
        <begin position="23"/>
        <end position="108"/>
    </location>
</feature>
<proteinExistence type="predicted"/>
<evidence type="ECO:0000256" key="4">
    <source>
        <dbReference type="ARBA" id="ARBA00022982"/>
    </source>
</evidence>
<dbReference type="PROSITE" id="PS51007">
    <property type="entry name" value="CYTC"/>
    <property type="match status" value="1"/>
</dbReference>
<evidence type="ECO:0000259" key="8">
    <source>
        <dbReference type="PROSITE" id="PS51007"/>
    </source>
</evidence>
<dbReference type="EMBL" id="JBHLXJ010000009">
    <property type="protein sequence ID" value="MFC0350123.1"/>
    <property type="molecule type" value="Genomic_DNA"/>
</dbReference>
<keyword evidence="4" id="KW-0249">Electron transport</keyword>
<accession>A0ABV6IET2</accession>
<organism evidence="9 10">
    <name type="scientific">Undibacterium danionis</name>
    <dbReference type="NCBI Taxonomy" id="1812100"/>
    <lineage>
        <taxon>Bacteria</taxon>
        <taxon>Pseudomonadati</taxon>
        <taxon>Pseudomonadota</taxon>
        <taxon>Betaproteobacteria</taxon>
        <taxon>Burkholderiales</taxon>
        <taxon>Oxalobacteraceae</taxon>
        <taxon>Undibacterium</taxon>
    </lineage>
</organism>
<dbReference type="InterPro" id="IPR036909">
    <property type="entry name" value="Cyt_c-like_dom_sf"/>
</dbReference>
<dbReference type="Pfam" id="PF00034">
    <property type="entry name" value="Cytochrom_C"/>
    <property type="match status" value="1"/>
</dbReference>